<name>A0ABP8A5L2_9MICO</name>
<dbReference type="EMBL" id="BAABBW010000004">
    <property type="protein sequence ID" value="GAA4178244.1"/>
    <property type="molecule type" value="Genomic_DNA"/>
</dbReference>
<comment type="caution">
    <text evidence="1">The sequence shown here is derived from an EMBL/GenBank/DDBJ whole genome shotgun (WGS) entry which is preliminary data.</text>
</comment>
<evidence type="ECO:0000313" key="2">
    <source>
        <dbReference type="Proteomes" id="UP001501079"/>
    </source>
</evidence>
<evidence type="ECO:0000313" key="1">
    <source>
        <dbReference type="EMBL" id="GAA4178244.1"/>
    </source>
</evidence>
<dbReference type="RefSeq" id="WP_344755516.1">
    <property type="nucleotide sequence ID" value="NZ_BAABBW010000004.1"/>
</dbReference>
<accession>A0ABP8A5L2</accession>
<gene>
    <name evidence="1" type="ORF">GCM10022287_28290</name>
</gene>
<dbReference type="Proteomes" id="UP001501079">
    <property type="component" value="Unassembled WGS sequence"/>
</dbReference>
<keyword evidence="2" id="KW-1185">Reference proteome</keyword>
<reference evidence="2" key="1">
    <citation type="journal article" date="2019" name="Int. J. Syst. Evol. Microbiol.">
        <title>The Global Catalogue of Microorganisms (GCM) 10K type strain sequencing project: providing services to taxonomists for standard genome sequencing and annotation.</title>
        <authorList>
            <consortium name="The Broad Institute Genomics Platform"/>
            <consortium name="The Broad Institute Genome Sequencing Center for Infectious Disease"/>
            <person name="Wu L."/>
            <person name="Ma J."/>
        </authorList>
    </citation>
    <scope>NUCLEOTIDE SEQUENCE [LARGE SCALE GENOMIC DNA]</scope>
    <source>
        <strain evidence="2">JCM 17591</strain>
    </source>
</reference>
<sequence>MGSDLYLNLQRVRELYHELDAVAREFERADKLSDDVADATGHDELSGKVHDFAHSWNDKRESMNKNVEALRDQVKAVSDGFTQVDQGLADALEKSAGPAPAPQAKS</sequence>
<protein>
    <recommendedName>
        <fullName evidence="3">WXG100 family type VII secretion target</fullName>
    </recommendedName>
</protein>
<evidence type="ECO:0008006" key="3">
    <source>
        <dbReference type="Google" id="ProtNLM"/>
    </source>
</evidence>
<proteinExistence type="predicted"/>
<organism evidence="1 2">
    <name type="scientific">Gryllotalpicola koreensis</name>
    <dbReference type="NCBI Taxonomy" id="993086"/>
    <lineage>
        <taxon>Bacteria</taxon>
        <taxon>Bacillati</taxon>
        <taxon>Actinomycetota</taxon>
        <taxon>Actinomycetes</taxon>
        <taxon>Micrococcales</taxon>
        <taxon>Microbacteriaceae</taxon>
        <taxon>Gryllotalpicola</taxon>
    </lineage>
</organism>